<gene>
    <name evidence="1" type="ORF">RFI_35524</name>
</gene>
<evidence type="ECO:0000313" key="1">
    <source>
        <dbReference type="EMBL" id="ETO01915.1"/>
    </source>
</evidence>
<name>X6LMI9_RETFI</name>
<dbReference type="Proteomes" id="UP000023152">
    <property type="component" value="Unassembled WGS sequence"/>
</dbReference>
<keyword evidence="2" id="KW-1185">Reference proteome</keyword>
<dbReference type="OrthoDB" id="411871at2759"/>
<accession>X6LMI9</accession>
<comment type="caution">
    <text evidence="1">The sequence shown here is derived from an EMBL/GenBank/DDBJ whole genome shotgun (WGS) entry which is preliminary data.</text>
</comment>
<dbReference type="AlphaFoldDB" id="X6LMI9"/>
<reference evidence="1 2" key="1">
    <citation type="journal article" date="2013" name="Curr. Biol.">
        <title>The Genome of the Foraminiferan Reticulomyxa filosa.</title>
        <authorList>
            <person name="Glockner G."/>
            <person name="Hulsmann N."/>
            <person name="Schleicher M."/>
            <person name="Noegel A.A."/>
            <person name="Eichinger L."/>
            <person name="Gallinger C."/>
            <person name="Pawlowski J."/>
            <person name="Sierra R."/>
            <person name="Euteneuer U."/>
            <person name="Pillet L."/>
            <person name="Moustafa A."/>
            <person name="Platzer M."/>
            <person name="Groth M."/>
            <person name="Szafranski K."/>
            <person name="Schliwa M."/>
        </authorList>
    </citation>
    <scope>NUCLEOTIDE SEQUENCE [LARGE SCALE GENOMIC DNA]</scope>
</reference>
<sequence length="95" mass="11321">ELDVHSDHLPITFNKVESWTKYVVGAGEATIGIKIIWKGNKPWWMIVYVDYEREFKNQRTDFVNNEKHYEMIEDDIRFKVVISKPLELNDDFEAS</sequence>
<feature type="non-terminal residue" evidence="1">
    <location>
        <position position="1"/>
    </location>
</feature>
<evidence type="ECO:0000313" key="2">
    <source>
        <dbReference type="Proteomes" id="UP000023152"/>
    </source>
</evidence>
<dbReference type="EMBL" id="ASPP01037119">
    <property type="protein sequence ID" value="ETO01915.1"/>
    <property type="molecule type" value="Genomic_DNA"/>
</dbReference>
<organism evidence="1 2">
    <name type="scientific">Reticulomyxa filosa</name>
    <dbReference type="NCBI Taxonomy" id="46433"/>
    <lineage>
        <taxon>Eukaryota</taxon>
        <taxon>Sar</taxon>
        <taxon>Rhizaria</taxon>
        <taxon>Retaria</taxon>
        <taxon>Foraminifera</taxon>
        <taxon>Monothalamids</taxon>
        <taxon>Reticulomyxidae</taxon>
        <taxon>Reticulomyxa</taxon>
    </lineage>
</organism>
<protein>
    <submittedName>
        <fullName evidence="1">Uncharacterized protein</fullName>
    </submittedName>
</protein>
<proteinExistence type="predicted"/>